<proteinExistence type="predicted"/>
<organism evidence="2 3">
    <name type="scientific">Ditylenchus destructor</name>
    <dbReference type="NCBI Taxonomy" id="166010"/>
    <lineage>
        <taxon>Eukaryota</taxon>
        <taxon>Metazoa</taxon>
        <taxon>Ecdysozoa</taxon>
        <taxon>Nematoda</taxon>
        <taxon>Chromadorea</taxon>
        <taxon>Rhabditida</taxon>
        <taxon>Tylenchina</taxon>
        <taxon>Tylenchomorpha</taxon>
        <taxon>Sphaerularioidea</taxon>
        <taxon>Anguinidae</taxon>
        <taxon>Anguininae</taxon>
        <taxon>Ditylenchus</taxon>
    </lineage>
</organism>
<dbReference type="EMBL" id="JAKKPZ010000003">
    <property type="protein sequence ID" value="KAI1723707.1"/>
    <property type="molecule type" value="Genomic_DNA"/>
</dbReference>
<evidence type="ECO:0000256" key="1">
    <source>
        <dbReference type="SAM" id="MobiDB-lite"/>
    </source>
</evidence>
<sequence>MAIMRKRRGVGGTGYSMHPTPTFIFCRVSRPLVVLGAVIRLSNQTKQRRRRVAKINKSESRQKRTRKPAWPDRLWKLCQKRKTREGMSLCLPQAEKTTELCSNAD</sequence>
<evidence type="ECO:0000313" key="3">
    <source>
        <dbReference type="Proteomes" id="UP001201812"/>
    </source>
</evidence>
<accession>A0AAD4NFR5</accession>
<keyword evidence="3" id="KW-1185">Reference proteome</keyword>
<protein>
    <submittedName>
        <fullName evidence="2">Uncharacterized protein</fullName>
    </submittedName>
</protein>
<dbReference type="AlphaFoldDB" id="A0AAD4NFR5"/>
<dbReference type="Proteomes" id="UP001201812">
    <property type="component" value="Unassembled WGS sequence"/>
</dbReference>
<reference evidence="2" key="1">
    <citation type="submission" date="2022-01" db="EMBL/GenBank/DDBJ databases">
        <title>Genome Sequence Resource for Two Populations of Ditylenchus destructor, the Migratory Endoparasitic Phytonematode.</title>
        <authorList>
            <person name="Zhang H."/>
            <person name="Lin R."/>
            <person name="Xie B."/>
        </authorList>
    </citation>
    <scope>NUCLEOTIDE SEQUENCE</scope>
    <source>
        <strain evidence="2">BazhouSP</strain>
    </source>
</reference>
<evidence type="ECO:0000313" key="2">
    <source>
        <dbReference type="EMBL" id="KAI1723707.1"/>
    </source>
</evidence>
<feature type="region of interest" description="Disordered" evidence="1">
    <location>
        <begin position="49"/>
        <end position="68"/>
    </location>
</feature>
<name>A0AAD4NFR5_9BILA</name>
<comment type="caution">
    <text evidence="2">The sequence shown here is derived from an EMBL/GenBank/DDBJ whole genome shotgun (WGS) entry which is preliminary data.</text>
</comment>
<gene>
    <name evidence="2" type="ORF">DdX_03878</name>
</gene>